<dbReference type="EMBL" id="MRZV01000027">
    <property type="protein sequence ID" value="PIK61674.1"/>
    <property type="molecule type" value="Genomic_DNA"/>
</dbReference>
<dbReference type="InterPro" id="IPR040521">
    <property type="entry name" value="KDZ"/>
</dbReference>
<evidence type="ECO:0000313" key="3">
    <source>
        <dbReference type="Proteomes" id="UP000230750"/>
    </source>
</evidence>
<proteinExistence type="predicted"/>
<gene>
    <name evidence="2" type="ORF">BSL78_01378</name>
</gene>
<protein>
    <recommendedName>
        <fullName evidence="1">CxC2-like cysteine cluster KDZ transposase-associated domain-containing protein</fullName>
    </recommendedName>
</protein>
<reference evidence="2 3" key="1">
    <citation type="journal article" date="2017" name="PLoS Biol.">
        <title>The sea cucumber genome provides insights into morphological evolution and visceral regeneration.</title>
        <authorList>
            <person name="Zhang X."/>
            <person name="Sun L."/>
            <person name="Yuan J."/>
            <person name="Sun Y."/>
            <person name="Gao Y."/>
            <person name="Zhang L."/>
            <person name="Li S."/>
            <person name="Dai H."/>
            <person name="Hamel J.F."/>
            <person name="Liu C."/>
            <person name="Yu Y."/>
            <person name="Liu S."/>
            <person name="Lin W."/>
            <person name="Guo K."/>
            <person name="Jin S."/>
            <person name="Xu P."/>
            <person name="Storey K.B."/>
            <person name="Huan P."/>
            <person name="Zhang T."/>
            <person name="Zhou Y."/>
            <person name="Zhang J."/>
            <person name="Lin C."/>
            <person name="Li X."/>
            <person name="Xing L."/>
            <person name="Huo D."/>
            <person name="Sun M."/>
            <person name="Wang L."/>
            <person name="Mercier A."/>
            <person name="Li F."/>
            <person name="Yang H."/>
            <person name="Xiang J."/>
        </authorList>
    </citation>
    <scope>NUCLEOTIDE SEQUENCE [LARGE SCALE GENOMIC DNA]</scope>
    <source>
        <strain evidence="2">Shaxun</strain>
        <tissue evidence="2">Muscle</tissue>
    </source>
</reference>
<accession>A0A2G8LN66</accession>
<dbReference type="PANTHER" id="PTHR33096">
    <property type="entry name" value="CXC2 DOMAIN-CONTAINING PROTEIN"/>
    <property type="match status" value="1"/>
</dbReference>
<dbReference type="OrthoDB" id="10063408at2759"/>
<evidence type="ECO:0000313" key="2">
    <source>
        <dbReference type="EMBL" id="PIK61674.1"/>
    </source>
</evidence>
<dbReference type="Pfam" id="PF18758">
    <property type="entry name" value="KDZ"/>
    <property type="match status" value="1"/>
</dbReference>
<feature type="domain" description="CxC2-like cysteine cluster KDZ transposase-associated" evidence="1">
    <location>
        <begin position="214"/>
        <end position="296"/>
    </location>
</feature>
<comment type="caution">
    <text evidence="2">The sequence shown here is derived from an EMBL/GenBank/DDBJ whole genome shotgun (WGS) entry which is preliminary data.</text>
</comment>
<dbReference type="PANTHER" id="PTHR33096:SF1">
    <property type="entry name" value="CXC1-LIKE CYSTEINE CLUSTER ASSOCIATED WITH KDZ TRANSPOSASES DOMAIN-CONTAINING PROTEIN"/>
    <property type="match status" value="1"/>
</dbReference>
<dbReference type="Proteomes" id="UP000230750">
    <property type="component" value="Unassembled WGS sequence"/>
</dbReference>
<name>A0A2G8LN66_STIJA</name>
<dbReference type="AlphaFoldDB" id="A0A2G8LN66"/>
<dbReference type="Pfam" id="PF18803">
    <property type="entry name" value="CxC2"/>
    <property type="match status" value="1"/>
</dbReference>
<dbReference type="InterPro" id="IPR041457">
    <property type="entry name" value="CxC2_KDZ-assoc"/>
</dbReference>
<organism evidence="2 3">
    <name type="scientific">Stichopus japonicus</name>
    <name type="common">Sea cucumber</name>
    <dbReference type="NCBI Taxonomy" id="307972"/>
    <lineage>
        <taxon>Eukaryota</taxon>
        <taxon>Metazoa</taxon>
        <taxon>Echinodermata</taxon>
        <taxon>Eleutherozoa</taxon>
        <taxon>Echinozoa</taxon>
        <taxon>Holothuroidea</taxon>
        <taxon>Aspidochirotacea</taxon>
        <taxon>Aspidochirotida</taxon>
        <taxon>Stichopodidae</taxon>
        <taxon>Apostichopus</taxon>
    </lineage>
</organism>
<sequence>MNLCIKCVNFEGVNKRSNGDICLQIFVYSNGSCHSTEKAKLFKCQRKSFKLVSITQGGRLSVKRKRLPVKRRRKSSFFELFGSILKDDFLPQCEEEYSAQETAVGTSLLKKKAVSTKSYHEKRKASKEAWSEQRQQILSSFVELEMLPPAALCQMENCPEMAACRCNDCGIDTYLCGAHAVTEHQRKLHVPSFWKDGTFSPMYMKQSPWIPRDGHSCASMKERSIVVFDEKGRQHSIPVMFCGCWTDAQQLIFLRLWPATATRPEVAFHWDLMSWLRTMSLECDASLKSLCEALRWMSPPTLPTLVESIQFLDKNVWMETLHPRCPTCPTTEGKRIVSLDAMFGLKRWKKSTVQSLPPRYPAETFFLEQDKVDDLLKAYKQESTALKHSSMLKLTITSLMIAVVYFVEWITQKSMQDELLASIGLAVPAFHVYGHKPSCQMQFSTRRVEGFALSDGEQVERLWSFMRNFCCSTKEMTSSNRIDAITDALLHYSKKTEGKMGELILQRYHRALDSHASAEKELKDIMVSQVQGAAVITEDDIKRWITEKPTPSAPQISSTGIDLTTQETYALCLSSYYNMSDELANSEGTKVHHMQLLSRKLARWTKIAKRLCIQLKKVSATLKAAVANYNNKAAKVSSCNLPNNITTEQAFDVKSSLWEFLFPDDHPCVDTILQYAKRLMVDAFLRVQHSTDELNMLKSEMFQIFNTYNVKVQHLTSILQAASLSHGERCLVLSKKCEVEHMMYMMYTLFHSKVDIPEVEDPATVSTVSLENYSTVFEEIEIPIENTEDDDDTHLHELIDATSEISLTGV</sequence>
<evidence type="ECO:0000259" key="1">
    <source>
        <dbReference type="Pfam" id="PF18803"/>
    </source>
</evidence>
<keyword evidence="3" id="KW-1185">Reference proteome</keyword>